<organism evidence="1 2">
    <name type="scientific">Solanum tuberosum</name>
    <name type="common">Potato</name>
    <dbReference type="NCBI Taxonomy" id="4113"/>
    <lineage>
        <taxon>Eukaryota</taxon>
        <taxon>Viridiplantae</taxon>
        <taxon>Streptophyta</taxon>
        <taxon>Embryophyta</taxon>
        <taxon>Tracheophyta</taxon>
        <taxon>Spermatophyta</taxon>
        <taxon>Magnoliopsida</taxon>
        <taxon>eudicotyledons</taxon>
        <taxon>Gunneridae</taxon>
        <taxon>Pentapetalae</taxon>
        <taxon>asterids</taxon>
        <taxon>lamiids</taxon>
        <taxon>Solanales</taxon>
        <taxon>Solanaceae</taxon>
        <taxon>Solanoideae</taxon>
        <taxon>Solaneae</taxon>
        <taxon>Solanum</taxon>
    </lineage>
</organism>
<protein>
    <submittedName>
        <fullName evidence="1">Uncharacterized protein</fullName>
    </submittedName>
</protein>
<dbReference type="PANTHER" id="PTHR33710:SF80">
    <property type="entry name" value="ENDONUCLEASE_EXONUCLEASE_PHOSPHATASE"/>
    <property type="match status" value="1"/>
</dbReference>
<dbReference type="Gene3D" id="3.60.10.10">
    <property type="entry name" value="Endonuclease/exonuclease/phosphatase"/>
    <property type="match status" value="1"/>
</dbReference>
<reference evidence="1 2" key="1">
    <citation type="journal article" date="2021" name="bioRxiv">
        <title>Chromosome-scale and haplotype-resolved genome assembly of a tetraploid potato cultivar.</title>
        <authorList>
            <person name="Sun H."/>
            <person name="Jiao W.-B."/>
            <person name="Krause K."/>
            <person name="Campoy J.A."/>
            <person name="Goel M."/>
            <person name="Folz-Donahue K."/>
            <person name="Kukat C."/>
            <person name="Huettel B."/>
            <person name="Schneeberger K."/>
        </authorList>
    </citation>
    <scope>NUCLEOTIDE SEQUENCE [LARGE SCALE GENOMIC DNA]</scope>
    <source>
        <strain evidence="1">SolTubOtavaFocal</strain>
        <tissue evidence="1">Leaves</tissue>
    </source>
</reference>
<dbReference type="PANTHER" id="PTHR33710">
    <property type="entry name" value="BNAC02G09200D PROTEIN"/>
    <property type="match status" value="1"/>
</dbReference>
<comment type="caution">
    <text evidence="1">The sequence shown here is derived from an EMBL/GenBank/DDBJ whole genome shotgun (WGS) entry which is preliminary data.</text>
</comment>
<name>A0ABQ7UEI2_SOLTU</name>
<dbReference type="InterPro" id="IPR036691">
    <property type="entry name" value="Endo/exonu/phosph_ase_sf"/>
</dbReference>
<dbReference type="EMBL" id="JAIVGD010000019">
    <property type="protein sequence ID" value="KAH0748007.1"/>
    <property type="molecule type" value="Genomic_DNA"/>
</dbReference>
<evidence type="ECO:0000313" key="2">
    <source>
        <dbReference type="Proteomes" id="UP000826656"/>
    </source>
</evidence>
<accession>A0ABQ7UEI2</accession>
<gene>
    <name evidence="1" type="ORF">KY290_027239</name>
</gene>
<dbReference type="Proteomes" id="UP000826656">
    <property type="component" value="Unassembled WGS sequence"/>
</dbReference>
<evidence type="ECO:0000313" key="1">
    <source>
        <dbReference type="EMBL" id="KAH0748007.1"/>
    </source>
</evidence>
<proteinExistence type="predicted"/>
<sequence>MDRHTQNFFDCVNVTHLNELAWKGEFYIWSNKQASYDRIWSRIDRAFGNSNWMMKWGHVQVEYELPHISDHSPMFLQVTDEPRGGRLPFRFFIVWADHPNFLTLVLKVWRQPVNKKGMNKIWYKLKLLKSLLKDLNIKEFKNVRSNIVKAREELRRVQIELHAQYSDLLLNQEKRLLHNLEKWSMIEENILKQKSRVTWIKLGDSNLKYFSASMKKRTQKKLIGSIQALNGCRLQDLKAIQQEIISFYQSLMGASQNRLPVVDRRIMKLGPTLMHQQHWTCVRKSLIKKFGRD</sequence>
<keyword evidence="2" id="KW-1185">Reference proteome</keyword>